<proteinExistence type="predicted"/>
<name>A0A6C0BZF8_9ZZZZ</name>
<evidence type="ECO:0000313" key="1">
    <source>
        <dbReference type="EMBL" id="QHS96768.1"/>
    </source>
</evidence>
<accession>A0A6C0BZF8</accession>
<protein>
    <submittedName>
        <fullName evidence="1">Uncharacterized protein</fullName>
    </submittedName>
</protein>
<reference evidence="1" key="1">
    <citation type="journal article" date="2020" name="Nature">
        <title>Giant virus diversity and host interactions through global metagenomics.</title>
        <authorList>
            <person name="Schulz F."/>
            <person name="Roux S."/>
            <person name="Paez-Espino D."/>
            <person name="Jungbluth S."/>
            <person name="Walsh D.A."/>
            <person name="Denef V.J."/>
            <person name="McMahon K.D."/>
            <person name="Konstantinidis K.T."/>
            <person name="Eloe-Fadrosh E.A."/>
            <person name="Kyrpides N.C."/>
            <person name="Woyke T."/>
        </authorList>
    </citation>
    <scope>NUCLEOTIDE SEQUENCE</scope>
    <source>
        <strain evidence="1">GVMAG-M-3300020166-5</strain>
    </source>
</reference>
<organism evidence="1">
    <name type="scientific">viral metagenome</name>
    <dbReference type="NCBI Taxonomy" id="1070528"/>
    <lineage>
        <taxon>unclassified sequences</taxon>
        <taxon>metagenomes</taxon>
        <taxon>organismal metagenomes</taxon>
    </lineage>
</organism>
<sequence length="269" mass="31932">MSNFSLHNIENYKSEYSHTSAEIFSKYVGIINEFFSQCLDTVYLRNLNYYKYILFKGVETLTHVFKVLLLYTKNLNLTYVHSQKSLYYYVEFICQIGDDNHSFLQLNTKDASLFVYKKTIFDINNEYRKEFASVQDSCDITKNTELSIRLYFNVISSLLRDYEFTQSSKLKFIGYINKNGSKLVQNILNLTLNRTECDYSVRLKQAEYFSELLTLDKINNIPYLTQFIKQIQKKNVSIKAIKKKYISDKNTNNFTNMTRVKYINWLIIN</sequence>
<dbReference type="AlphaFoldDB" id="A0A6C0BZF8"/>
<dbReference type="EMBL" id="MN739279">
    <property type="protein sequence ID" value="QHS96768.1"/>
    <property type="molecule type" value="Genomic_DNA"/>
</dbReference>